<evidence type="ECO:0000313" key="1">
    <source>
        <dbReference type="EMBL" id="KLO11742.1"/>
    </source>
</evidence>
<name>A0A0H2RJC6_9AGAM</name>
<gene>
    <name evidence="1" type="ORF">SCHPADRAFT_457678</name>
</gene>
<accession>A0A0H2RJC6</accession>
<organism evidence="1 2">
    <name type="scientific">Schizopora paradoxa</name>
    <dbReference type="NCBI Taxonomy" id="27342"/>
    <lineage>
        <taxon>Eukaryota</taxon>
        <taxon>Fungi</taxon>
        <taxon>Dikarya</taxon>
        <taxon>Basidiomycota</taxon>
        <taxon>Agaricomycotina</taxon>
        <taxon>Agaricomycetes</taxon>
        <taxon>Hymenochaetales</taxon>
        <taxon>Schizoporaceae</taxon>
        <taxon>Schizopora</taxon>
    </lineage>
</organism>
<dbReference type="Proteomes" id="UP000053477">
    <property type="component" value="Unassembled WGS sequence"/>
</dbReference>
<dbReference type="EMBL" id="KQ085993">
    <property type="protein sequence ID" value="KLO11742.1"/>
    <property type="molecule type" value="Genomic_DNA"/>
</dbReference>
<keyword evidence="2" id="KW-1185">Reference proteome</keyword>
<dbReference type="AlphaFoldDB" id="A0A0H2RJC6"/>
<reference evidence="1 2" key="1">
    <citation type="submission" date="2015-04" db="EMBL/GenBank/DDBJ databases">
        <title>Complete genome sequence of Schizopora paradoxa KUC8140, a cosmopolitan wood degrader in East Asia.</title>
        <authorList>
            <consortium name="DOE Joint Genome Institute"/>
            <person name="Min B."/>
            <person name="Park H."/>
            <person name="Jang Y."/>
            <person name="Kim J.-J."/>
            <person name="Kim K.H."/>
            <person name="Pangilinan J."/>
            <person name="Lipzen A."/>
            <person name="Riley R."/>
            <person name="Grigoriev I.V."/>
            <person name="Spatafora J.W."/>
            <person name="Choi I.-G."/>
        </authorList>
    </citation>
    <scope>NUCLEOTIDE SEQUENCE [LARGE SCALE GENOMIC DNA]</scope>
    <source>
        <strain evidence="1 2">KUC8140</strain>
    </source>
</reference>
<dbReference type="InParanoid" id="A0A0H2RJC6"/>
<proteinExistence type="predicted"/>
<protein>
    <submittedName>
        <fullName evidence="1">Uncharacterized protein</fullName>
    </submittedName>
</protein>
<evidence type="ECO:0000313" key="2">
    <source>
        <dbReference type="Proteomes" id="UP000053477"/>
    </source>
</evidence>
<sequence>MASTISSSKGSTGSFPFMKCYCSSPSLVHTNLASASIASRVIRVVNTISFSKMQSSLMHRPAAAAVRRPCASPSPCPALPHTFHSPRLTARTPATAKDQPARSIPMAACSFSINLSLLQCWSSRRQNLLPSTPNHAFRRRQDDNIFRVGHLPIMHSNR</sequence>